<evidence type="ECO:0000256" key="3">
    <source>
        <dbReference type="ARBA" id="ARBA00022618"/>
    </source>
</evidence>
<dbReference type="InterPro" id="IPR034746">
    <property type="entry name" value="POTRA"/>
</dbReference>
<dbReference type="PANTHER" id="PTHR37820">
    <property type="entry name" value="CELL DIVISION PROTEIN DIVIB"/>
    <property type="match status" value="1"/>
</dbReference>
<organism evidence="10 11">
    <name type="scientific">Rhodococcus parequi</name>
    <dbReference type="NCBI Taxonomy" id="3137122"/>
    <lineage>
        <taxon>Bacteria</taxon>
        <taxon>Bacillati</taxon>
        <taxon>Actinomycetota</taxon>
        <taxon>Actinomycetes</taxon>
        <taxon>Mycobacteriales</taxon>
        <taxon>Nocardiaceae</taxon>
        <taxon>Rhodococcus</taxon>
    </lineage>
</organism>
<keyword evidence="5 8" id="KW-1133">Transmembrane helix</keyword>
<comment type="subcellular location">
    <subcellularLocation>
        <location evidence="1">Membrane</location>
    </subcellularLocation>
</comment>
<feature type="domain" description="POTRA" evidence="9">
    <location>
        <begin position="53"/>
        <end position="121"/>
    </location>
</feature>
<evidence type="ECO:0000256" key="6">
    <source>
        <dbReference type="ARBA" id="ARBA00023136"/>
    </source>
</evidence>
<dbReference type="EMBL" id="JBDLNV010000001">
    <property type="protein sequence ID" value="MFM1722286.1"/>
    <property type="molecule type" value="Genomic_DNA"/>
</dbReference>
<evidence type="ECO:0000256" key="2">
    <source>
        <dbReference type="ARBA" id="ARBA00022475"/>
    </source>
</evidence>
<protein>
    <submittedName>
        <fullName evidence="10">FtsQ-type POTRA domain-containing protein</fullName>
    </submittedName>
</protein>
<reference evidence="10 11" key="1">
    <citation type="submission" date="2023-11" db="EMBL/GenBank/DDBJ databases">
        <authorList>
            <person name="Val-Calvo J."/>
            <person name="Scortti M."/>
            <person name="Vazquez-Boland J."/>
        </authorList>
    </citation>
    <scope>NUCLEOTIDE SEQUENCE [LARGE SCALE GENOMIC DNA]</scope>
    <source>
        <strain evidence="10 11">PAM 2766</strain>
    </source>
</reference>
<dbReference type="InterPro" id="IPR005548">
    <property type="entry name" value="Cell_div_FtsQ/DivIB_C"/>
</dbReference>
<keyword evidence="4 8" id="KW-0812">Transmembrane</keyword>
<feature type="transmembrane region" description="Helical" evidence="8">
    <location>
        <begin position="29"/>
        <end position="49"/>
    </location>
</feature>
<keyword evidence="3" id="KW-0132">Cell division</keyword>
<evidence type="ECO:0000259" key="9">
    <source>
        <dbReference type="PROSITE" id="PS51779"/>
    </source>
</evidence>
<dbReference type="Pfam" id="PF08478">
    <property type="entry name" value="POTRA_1"/>
    <property type="match status" value="1"/>
</dbReference>
<accession>A0ABW9F9W4</accession>
<evidence type="ECO:0000256" key="7">
    <source>
        <dbReference type="ARBA" id="ARBA00023306"/>
    </source>
</evidence>
<dbReference type="InterPro" id="IPR050487">
    <property type="entry name" value="FtsQ_DivIB"/>
</dbReference>
<comment type="caution">
    <text evidence="10">The sequence shown here is derived from an EMBL/GenBank/DDBJ whole genome shotgun (WGS) entry which is preliminary data.</text>
</comment>
<dbReference type="Gene3D" id="3.10.20.310">
    <property type="entry name" value="membrane protein fhac"/>
    <property type="match status" value="1"/>
</dbReference>
<evidence type="ECO:0000313" key="10">
    <source>
        <dbReference type="EMBL" id="MFM1722286.1"/>
    </source>
</evidence>
<keyword evidence="11" id="KW-1185">Reference proteome</keyword>
<evidence type="ECO:0000256" key="1">
    <source>
        <dbReference type="ARBA" id="ARBA00004370"/>
    </source>
</evidence>
<gene>
    <name evidence="10" type="ORF">ABEU20_000840</name>
</gene>
<dbReference type="RefSeq" id="WP_420162845.1">
    <property type="nucleotide sequence ID" value="NZ_JBDLNV010000001.1"/>
</dbReference>
<dbReference type="Pfam" id="PF03799">
    <property type="entry name" value="FtsQ_DivIB_C"/>
    <property type="match status" value="1"/>
</dbReference>
<evidence type="ECO:0000313" key="11">
    <source>
        <dbReference type="Proteomes" id="UP001629745"/>
    </source>
</evidence>
<evidence type="ECO:0000256" key="8">
    <source>
        <dbReference type="SAM" id="Phobius"/>
    </source>
</evidence>
<evidence type="ECO:0000256" key="4">
    <source>
        <dbReference type="ARBA" id="ARBA00022692"/>
    </source>
</evidence>
<name>A0ABW9F9W4_9NOCA</name>
<keyword evidence="7" id="KW-0131">Cell cycle</keyword>
<keyword evidence="6 8" id="KW-0472">Membrane</keyword>
<dbReference type="InterPro" id="IPR013685">
    <property type="entry name" value="POTRA_FtsQ_type"/>
</dbReference>
<dbReference type="PROSITE" id="PS51779">
    <property type="entry name" value="POTRA"/>
    <property type="match status" value="1"/>
</dbReference>
<proteinExistence type="predicted"/>
<dbReference type="Proteomes" id="UP001629745">
    <property type="component" value="Unassembled WGS sequence"/>
</dbReference>
<keyword evidence="2" id="KW-1003">Cell membrane</keyword>
<dbReference type="PANTHER" id="PTHR37820:SF1">
    <property type="entry name" value="CELL DIVISION PROTEIN FTSQ"/>
    <property type="match status" value="1"/>
</dbReference>
<sequence length="243" mass="25785">MLVDAPEPTDRAGRGSADRARARSLRRKVFLIGGVATVLIGALAATLWFSPLMSVHTVTFVGDGVLTSEEVLAQAGIEQGTPLLRVDTAAAAQRVAGIPRVAEARVRREYPSTVEVSVTERIPVVFFDSPEGTHLMDDTGVDFAIEPPPFGVVRLVTPTPGRDDHATQAALDVLEVLPESVRFQVAEVAAPTISSVSATLVDGRVVVWGSAEDSERKSAVVSVLLTQPGRIFDVSSPELPTVK</sequence>
<evidence type="ECO:0000256" key="5">
    <source>
        <dbReference type="ARBA" id="ARBA00022989"/>
    </source>
</evidence>